<dbReference type="STRING" id="553385.GCA_000591415_00572"/>
<keyword evidence="2" id="KW-1185">Reference proteome</keyword>
<evidence type="ECO:0000313" key="1">
    <source>
        <dbReference type="EMBL" id="TVU70684.1"/>
    </source>
</evidence>
<proteinExistence type="predicted"/>
<dbReference type="RefSeq" id="WP_088742957.1">
    <property type="nucleotide sequence ID" value="NZ_CAWOWR010000107.1"/>
</dbReference>
<accession>A0A558HNH1</accession>
<reference evidence="1 2" key="1">
    <citation type="submission" date="2019-07" db="EMBL/GenBank/DDBJ databases">
        <title>Diversity of Bacteria from Kongsfjorden, Arctic.</title>
        <authorList>
            <person name="Yu Y."/>
        </authorList>
    </citation>
    <scope>NUCLEOTIDE SEQUENCE [LARGE SCALE GENOMIC DNA]</scope>
    <source>
        <strain evidence="1 2">SM1923</strain>
    </source>
</reference>
<dbReference type="AlphaFoldDB" id="A0A558HNH1"/>
<sequence length="206" mass="23851">MLELENARVIGMGNDRRVYQDPQNPRRCIKVPRYPDKGSRQNQREQRYFEGLVRRGMRDWTHVPAYHGSVATHEGLGLVFDLILDGDGTTSRRLREVCKDSPASLSDSELIEELASLYHYLDKRWLIPSDLNDRNVVVQFISDQPPRLWLIDGISNPDFLPLATGVAWLARRKIARRYRHFLKKLLKGGQLTPADYQQLEARLWGA</sequence>
<organism evidence="1 2">
    <name type="scientific">Cobetia crustatorum</name>
    <dbReference type="NCBI Taxonomy" id="553385"/>
    <lineage>
        <taxon>Bacteria</taxon>
        <taxon>Pseudomonadati</taxon>
        <taxon>Pseudomonadota</taxon>
        <taxon>Gammaproteobacteria</taxon>
        <taxon>Oceanospirillales</taxon>
        <taxon>Halomonadaceae</taxon>
        <taxon>Cobetia</taxon>
    </lineage>
</organism>
<gene>
    <name evidence="1" type="ORF">FQP86_08700</name>
</gene>
<evidence type="ECO:0000313" key="2">
    <source>
        <dbReference type="Proteomes" id="UP000319941"/>
    </source>
</evidence>
<dbReference type="Proteomes" id="UP000319941">
    <property type="component" value="Unassembled WGS sequence"/>
</dbReference>
<dbReference type="OrthoDB" id="595236at2"/>
<dbReference type="Pfam" id="PF10707">
    <property type="entry name" value="YrbL-PhoP_reg"/>
    <property type="match status" value="1"/>
</dbReference>
<comment type="caution">
    <text evidence="1">The sequence shown here is derived from an EMBL/GenBank/DDBJ whole genome shotgun (WGS) entry which is preliminary data.</text>
</comment>
<protein>
    <recommendedName>
        <fullName evidence="3">PhoP regulatory network protein YrbL</fullName>
    </recommendedName>
</protein>
<name>A0A558HNH1_9GAMM</name>
<dbReference type="InterPro" id="IPR019647">
    <property type="entry name" value="PhoP_reg_network_YrbL"/>
</dbReference>
<dbReference type="EMBL" id="VNFH01000005">
    <property type="protein sequence ID" value="TVU70684.1"/>
    <property type="molecule type" value="Genomic_DNA"/>
</dbReference>
<evidence type="ECO:0008006" key="3">
    <source>
        <dbReference type="Google" id="ProtNLM"/>
    </source>
</evidence>